<proteinExistence type="predicted"/>
<dbReference type="PANTHER" id="PTHR45649:SF26">
    <property type="entry name" value="OS04G0435100 PROTEIN"/>
    <property type="match status" value="1"/>
</dbReference>
<gene>
    <name evidence="7" type="ORF">GCM10022236_02860</name>
</gene>
<dbReference type="Pfam" id="PF13520">
    <property type="entry name" value="AA_permease_2"/>
    <property type="match status" value="1"/>
</dbReference>
<dbReference type="PANTHER" id="PTHR45649">
    <property type="entry name" value="AMINO-ACID PERMEASE BAT1"/>
    <property type="match status" value="1"/>
</dbReference>
<keyword evidence="5 6" id="KW-0472">Membrane</keyword>
<comment type="subcellular location">
    <subcellularLocation>
        <location evidence="1">Membrane</location>
        <topology evidence="1">Multi-pass membrane protein</topology>
    </subcellularLocation>
</comment>
<dbReference type="Gene3D" id="1.20.1740.10">
    <property type="entry name" value="Amino acid/polyamine transporter I"/>
    <property type="match status" value="1"/>
</dbReference>
<protein>
    <submittedName>
        <fullName evidence="7">Amino acid permease</fullName>
    </submittedName>
</protein>
<feature type="transmembrane region" description="Helical" evidence="6">
    <location>
        <begin position="443"/>
        <end position="464"/>
    </location>
</feature>
<keyword evidence="3 6" id="KW-0812">Transmembrane</keyword>
<keyword evidence="4 6" id="KW-1133">Transmembrane helix</keyword>
<evidence type="ECO:0000256" key="3">
    <source>
        <dbReference type="ARBA" id="ARBA00022692"/>
    </source>
</evidence>
<organism evidence="7 8">
    <name type="scientific">Microlunatus ginsengisoli</name>
    <dbReference type="NCBI Taxonomy" id="363863"/>
    <lineage>
        <taxon>Bacteria</taxon>
        <taxon>Bacillati</taxon>
        <taxon>Actinomycetota</taxon>
        <taxon>Actinomycetes</taxon>
        <taxon>Propionibacteriales</taxon>
        <taxon>Propionibacteriaceae</taxon>
        <taxon>Microlunatus</taxon>
    </lineage>
</organism>
<feature type="transmembrane region" description="Helical" evidence="6">
    <location>
        <begin position="323"/>
        <end position="350"/>
    </location>
</feature>
<feature type="transmembrane region" description="Helical" evidence="6">
    <location>
        <begin position="273"/>
        <end position="294"/>
    </location>
</feature>
<keyword evidence="8" id="KW-1185">Reference proteome</keyword>
<evidence type="ECO:0000313" key="8">
    <source>
        <dbReference type="Proteomes" id="UP001501490"/>
    </source>
</evidence>
<name>A0ABP6ZCR1_9ACTN</name>
<feature type="transmembrane region" description="Helical" evidence="6">
    <location>
        <begin position="46"/>
        <end position="71"/>
    </location>
</feature>
<feature type="transmembrane region" description="Helical" evidence="6">
    <location>
        <begin position="159"/>
        <end position="178"/>
    </location>
</feature>
<feature type="transmembrane region" description="Helical" evidence="6">
    <location>
        <begin position="190"/>
        <end position="211"/>
    </location>
</feature>
<dbReference type="RefSeq" id="WP_344801282.1">
    <property type="nucleotide sequence ID" value="NZ_BAABAB010000003.1"/>
</dbReference>
<feature type="transmembrane region" description="Helical" evidence="6">
    <location>
        <begin position="371"/>
        <end position="393"/>
    </location>
</feature>
<evidence type="ECO:0000256" key="4">
    <source>
        <dbReference type="ARBA" id="ARBA00022989"/>
    </source>
</evidence>
<feature type="transmembrane region" description="Helical" evidence="6">
    <location>
        <begin position="231"/>
        <end position="252"/>
    </location>
</feature>
<dbReference type="InterPro" id="IPR002293">
    <property type="entry name" value="AA/rel_permease1"/>
</dbReference>
<evidence type="ECO:0000256" key="6">
    <source>
        <dbReference type="SAM" id="Phobius"/>
    </source>
</evidence>
<comment type="caution">
    <text evidence="7">The sequence shown here is derived from an EMBL/GenBank/DDBJ whole genome shotgun (WGS) entry which is preliminary data.</text>
</comment>
<reference evidence="8" key="1">
    <citation type="journal article" date="2019" name="Int. J. Syst. Evol. Microbiol.">
        <title>The Global Catalogue of Microorganisms (GCM) 10K type strain sequencing project: providing services to taxonomists for standard genome sequencing and annotation.</title>
        <authorList>
            <consortium name="The Broad Institute Genomics Platform"/>
            <consortium name="The Broad Institute Genome Sequencing Center for Infectious Disease"/>
            <person name="Wu L."/>
            <person name="Ma J."/>
        </authorList>
    </citation>
    <scope>NUCLEOTIDE SEQUENCE [LARGE SCALE GENOMIC DNA]</scope>
    <source>
        <strain evidence="8">JCM 16929</strain>
    </source>
</reference>
<feature type="transmembrane region" description="Helical" evidence="6">
    <location>
        <begin position="470"/>
        <end position="488"/>
    </location>
</feature>
<sequence length="515" mass="55211">MVDRTTADREVSTSLAPPPRVVGEDEDARLAEFGYKQRLDRSVGRLASFCIGFSTISATTAVFSGFGAGYLNAGAPFIWTLFLAIPVFLLWTLIAADIAAKIPLAGYAYQWTSRLNNSSYGWFTGFAALIGWVSGMTSLGYVFAGYLGSVFGWEMTHSLQIMLAIATVIVCVLINAYSVRLATFINNIGVSLEILVTVGVTLVVAFIAFVLPGNVHQPFSSLFVPGSTDGATPYILAWLAASLGPFFGLVGVEAVADVAEETKRARHVIPRTMFYAFAVSCVIEFLMYLVYVLAIKNPAALAGSPAPIEEIITQQAGPVFARIVIAVALTNILVCLLANVLVGTRLLYSLSRDNMMPFSRALRHVSTERKTPSTAIVSLGVASVLMLLSGLVSQRAFNYFLGIATLAFFTTYILQTIGLLVATRRGRIPAAEPGTFDLGRARTPLLVVSLIVFLAVGAALVVLPAFAGNAYVFAGVIGLAAVWWLLVLRRRLRTGEAGPRYAQDHPEAFEAVPAG</sequence>
<accession>A0ABP6ZCR1</accession>
<evidence type="ECO:0000313" key="7">
    <source>
        <dbReference type="EMBL" id="GAA3604506.1"/>
    </source>
</evidence>
<feature type="transmembrane region" description="Helical" evidence="6">
    <location>
        <begin position="120"/>
        <end position="147"/>
    </location>
</feature>
<evidence type="ECO:0000256" key="2">
    <source>
        <dbReference type="ARBA" id="ARBA00022448"/>
    </source>
</evidence>
<evidence type="ECO:0000256" key="1">
    <source>
        <dbReference type="ARBA" id="ARBA00004141"/>
    </source>
</evidence>
<dbReference type="EMBL" id="BAABAB010000003">
    <property type="protein sequence ID" value="GAA3604506.1"/>
    <property type="molecule type" value="Genomic_DNA"/>
</dbReference>
<dbReference type="PIRSF" id="PIRSF006060">
    <property type="entry name" value="AA_transporter"/>
    <property type="match status" value="1"/>
</dbReference>
<evidence type="ECO:0000256" key="5">
    <source>
        <dbReference type="ARBA" id="ARBA00023136"/>
    </source>
</evidence>
<keyword evidence="2" id="KW-0813">Transport</keyword>
<feature type="transmembrane region" description="Helical" evidence="6">
    <location>
        <begin position="399"/>
        <end position="422"/>
    </location>
</feature>
<feature type="transmembrane region" description="Helical" evidence="6">
    <location>
        <begin position="77"/>
        <end position="99"/>
    </location>
</feature>
<dbReference type="Proteomes" id="UP001501490">
    <property type="component" value="Unassembled WGS sequence"/>
</dbReference>